<evidence type="ECO:0000256" key="7">
    <source>
        <dbReference type="SAM" id="Phobius"/>
    </source>
</evidence>
<gene>
    <name evidence="8" type="ORF">FD16_GL000662</name>
</gene>
<name>A0A0R1W104_9LACO</name>
<evidence type="ECO:0000256" key="6">
    <source>
        <dbReference type="PIRSR" id="PIRSR604254-1"/>
    </source>
</evidence>
<keyword evidence="3 7" id="KW-0812">Transmembrane</keyword>
<dbReference type="RefSeq" id="WP_010622193.1">
    <property type="nucleotide sequence ID" value="NZ_AZGF01000018.1"/>
</dbReference>
<keyword evidence="6" id="KW-0479">Metal-binding</keyword>
<dbReference type="GO" id="GO:0012505">
    <property type="term" value="C:endomembrane system"/>
    <property type="evidence" value="ECO:0007669"/>
    <property type="project" value="UniProtKB-SubCell"/>
</dbReference>
<dbReference type="Proteomes" id="UP000051820">
    <property type="component" value="Unassembled WGS sequence"/>
</dbReference>
<keyword evidence="9" id="KW-1185">Reference proteome</keyword>
<dbReference type="STRING" id="1423807.FD16_GL000662"/>
<dbReference type="PANTHER" id="PTHR20855">
    <property type="entry name" value="ADIPOR/PROGESTIN RECEPTOR-RELATED"/>
    <property type="match status" value="1"/>
</dbReference>
<comment type="subcellular location">
    <subcellularLocation>
        <location evidence="1">Endomembrane system</location>
        <topology evidence="1">Multi-pass membrane protein</topology>
    </subcellularLocation>
</comment>
<comment type="caution">
    <text evidence="8">The sequence shown here is derived from an EMBL/GenBank/DDBJ whole genome shotgun (WGS) entry which is preliminary data.</text>
</comment>
<evidence type="ECO:0000256" key="3">
    <source>
        <dbReference type="ARBA" id="ARBA00022692"/>
    </source>
</evidence>
<dbReference type="GO" id="GO:0046872">
    <property type="term" value="F:metal ion binding"/>
    <property type="evidence" value="ECO:0007669"/>
    <property type="project" value="UniProtKB-KW"/>
</dbReference>
<comment type="similarity">
    <text evidence="2">Belongs to the UPF0073 (Hly-III) family.</text>
</comment>
<dbReference type="Pfam" id="PF03006">
    <property type="entry name" value="HlyIII"/>
    <property type="match status" value="1"/>
</dbReference>
<evidence type="ECO:0000313" key="8">
    <source>
        <dbReference type="EMBL" id="KRM11544.1"/>
    </source>
</evidence>
<feature type="transmembrane region" description="Helical" evidence="7">
    <location>
        <begin position="135"/>
        <end position="156"/>
    </location>
</feature>
<dbReference type="PANTHER" id="PTHR20855:SF129">
    <property type="entry name" value="HEMOLYSIN-3 HOMOLOG"/>
    <property type="match status" value="1"/>
</dbReference>
<dbReference type="OrthoDB" id="9813689at2"/>
<dbReference type="PATRIC" id="fig|1423807.3.peg.670"/>
<dbReference type="GO" id="GO:0016020">
    <property type="term" value="C:membrane"/>
    <property type="evidence" value="ECO:0007669"/>
    <property type="project" value="InterPro"/>
</dbReference>
<feature type="transmembrane region" description="Helical" evidence="7">
    <location>
        <begin position="162"/>
        <end position="181"/>
    </location>
</feature>
<accession>A0A0R1W104</accession>
<keyword evidence="5 7" id="KW-0472">Membrane</keyword>
<feature type="binding site" evidence="6">
    <location>
        <position position="189"/>
    </location>
    <ligand>
        <name>Zn(2+)</name>
        <dbReference type="ChEBI" id="CHEBI:29105"/>
    </ligand>
</feature>
<feature type="binding site" evidence="6">
    <location>
        <position position="193"/>
    </location>
    <ligand>
        <name>Zn(2+)</name>
        <dbReference type="ChEBI" id="CHEBI:29105"/>
    </ligand>
</feature>
<keyword evidence="6" id="KW-0862">Zinc</keyword>
<dbReference type="InterPro" id="IPR005744">
    <property type="entry name" value="Hy-lIII"/>
</dbReference>
<dbReference type="eggNOG" id="COG1272">
    <property type="taxonomic scope" value="Bacteria"/>
</dbReference>
<feature type="transmembrane region" description="Helical" evidence="7">
    <location>
        <begin position="85"/>
        <end position="103"/>
    </location>
</feature>
<dbReference type="InterPro" id="IPR004254">
    <property type="entry name" value="AdipoR/HlyIII-related"/>
</dbReference>
<evidence type="ECO:0000313" key="9">
    <source>
        <dbReference type="Proteomes" id="UP000051820"/>
    </source>
</evidence>
<feature type="binding site" evidence="6">
    <location>
        <position position="68"/>
    </location>
    <ligand>
        <name>Zn(2+)</name>
        <dbReference type="ChEBI" id="CHEBI:29105"/>
    </ligand>
</feature>
<keyword evidence="4 7" id="KW-1133">Transmembrane helix</keyword>
<dbReference type="AlphaFoldDB" id="A0A0R1W104"/>
<dbReference type="NCBIfam" id="TIGR01065">
    <property type="entry name" value="hlyIII"/>
    <property type="match status" value="1"/>
</dbReference>
<dbReference type="EMBL" id="AZGF01000018">
    <property type="protein sequence ID" value="KRM11544.1"/>
    <property type="molecule type" value="Genomic_DNA"/>
</dbReference>
<evidence type="ECO:0000256" key="5">
    <source>
        <dbReference type="ARBA" id="ARBA00023136"/>
    </source>
</evidence>
<evidence type="ECO:0000256" key="4">
    <source>
        <dbReference type="ARBA" id="ARBA00022989"/>
    </source>
</evidence>
<dbReference type="GO" id="GO:0140911">
    <property type="term" value="F:pore-forming activity"/>
    <property type="evidence" value="ECO:0007669"/>
    <property type="project" value="InterPro"/>
</dbReference>
<evidence type="ECO:0000256" key="1">
    <source>
        <dbReference type="ARBA" id="ARBA00004127"/>
    </source>
</evidence>
<proteinExistence type="inferred from homology"/>
<organism evidence="8 9">
    <name type="scientific">Paucilactobacillus suebicus DSM 5007 = KCTC 3549</name>
    <dbReference type="NCBI Taxonomy" id="1423807"/>
    <lineage>
        <taxon>Bacteria</taxon>
        <taxon>Bacillati</taxon>
        <taxon>Bacillota</taxon>
        <taxon>Bacilli</taxon>
        <taxon>Lactobacillales</taxon>
        <taxon>Lactobacillaceae</taxon>
        <taxon>Paucilactobacillus</taxon>
    </lineage>
</organism>
<feature type="transmembrane region" description="Helical" evidence="7">
    <location>
        <begin position="109"/>
        <end position="128"/>
    </location>
</feature>
<reference evidence="8 9" key="1">
    <citation type="journal article" date="2015" name="Genome Announc.">
        <title>Expanding the biotechnology potential of lactobacilli through comparative genomics of 213 strains and associated genera.</title>
        <authorList>
            <person name="Sun Z."/>
            <person name="Harris H.M."/>
            <person name="McCann A."/>
            <person name="Guo C."/>
            <person name="Argimon S."/>
            <person name="Zhang W."/>
            <person name="Yang X."/>
            <person name="Jeffery I.B."/>
            <person name="Cooney J.C."/>
            <person name="Kagawa T.F."/>
            <person name="Liu W."/>
            <person name="Song Y."/>
            <person name="Salvetti E."/>
            <person name="Wrobel A."/>
            <person name="Rasinkangas P."/>
            <person name="Parkhill J."/>
            <person name="Rea M.C."/>
            <person name="O'Sullivan O."/>
            <person name="Ritari J."/>
            <person name="Douillard F.P."/>
            <person name="Paul Ross R."/>
            <person name="Yang R."/>
            <person name="Briner A.E."/>
            <person name="Felis G.E."/>
            <person name="de Vos W.M."/>
            <person name="Barrangou R."/>
            <person name="Klaenhammer T.R."/>
            <person name="Caufield P.W."/>
            <person name="Cui Y."/>
            <person name="Zhang H."/>
            <person name="O'Toole P.W."/>
        </authorList>
    </citation>
    <scope>NUCLEOTIDE SEQUENCE [LARGE SCALE GENOMIC DNA]</scope>
    <source>
        <strain evidence="8 9">DSM 5007</strain>
    </source>
</reference>
<feature type="transmembrane region" description="Helical" evidence="7">
    <location>
        <begin position="51"/>
        <end position="73"/>
    </location>
</feature>
<feature type="transmembrane region" description="Helical" evidence="7">
    <location>
        <begin position="190"/>
        <end position="210"/>
    </location>
</feature>
<protein>
    <submittedName>
        <fullName evidence="8">Hemolysin III</fullName>
    </submittedName>
</protein>
<evidence type="ECO:0000256" key="2">
    <source>
        <dbReference type="ARBA" id="ARBA00008488"/>
    </source>
</evidence>
<sequence>MQPLKTKKNIIIEIANSITHGLGVGLAIAGLVFLMIRAAHTGSPIRIVTFAIYGSLLILFYLASTMFHALVFTKAHHVFQVFDHSMIFLLIAGTYTPYCLVSIGGALGWTLFGIVWAMAVCGVIYKSIWLNRVSVWSTIIYVVMGWLCLFAFKPLWVSLTPVGFYLLLSGGILFTLGALVYTKPNEYSHLIWHVFVLAGTITMYFSILFYV</sequence>
<feature type="transmembrane region" description="Helical" evidence="7">
    <location>
        <begin position="21"/>
        <end position="39"/>
    </location>
</feature>